<protein>
    <recommendedName>
        <fullName evidence="12">RecA family profile 2 domain-containing protein</fullName>
    </recommendedName>
</protein>
<name>A0A0S3RX97_PHAAN</name>
<dbReference type="PRINTS" id="PR00142">
    <property type="entry name" value="RECA"/>
</dbReference>
<keyword evidence="7" id="KW-0227">DNA damage</keyword>
<evidence type="ECO:0000256" key="3">
    <source>
        <dbReference type="ARBA" id="ARBA00022840"/>
    </source>
</evidence>
<feature type="domain" description="RecA family profile 1" evidence="8">
    <location>
        <begin position="72"/>
        <end position="230"/>
    </location>
</feature>
<evidence type="ECO:0008006" key="12">
    <source>
        <dbReference type="Google" id="ProtNLM"/>
    </source>
</evidence>
<dbReference type="InterPro" id="IPR020588">
    <property type="entry name" value="RecA_ATP-bd"/>
</dbReference>
<organism evidence="10 11">
    <name type="scientific">Vigna angularis var. angularis</name>
    <dbReference type="NCBI Taxonomy" id="157739"/>
    <lineage>
        <taxon>Eukaryota</taxon>
        <taxon>Viridiplantae</taxon>
        <taxon>Streptophyta</taxon>
        <taxon>Embryophyta</taxon>
        <taxon>Tracheophyta</taxon>
        <taxon>Spermatophyta</taxon>
        <taxon>Magnoliopsida</taxon>
        <taxon>eudicotyledons</taxon>
        <taxon>Gunneridae</taxon>
        <taxon>Pentapetalae</taxon>
        <taxon>rosids</taxon>
        <taxon>fabids</taxon>
        <taxon>Fabales</taxon>
        <taxon>Fabaceae</taxon>
        <taxon>Papilionoideae</taxon>
        <taxon>50 kb inversion clade</taxon>
        <taxon>NPAAA clade</taxon>
        <taxon>indigoferoid/millettioid clade</taxon>
        <taxon>Phaseoleae</taxon>
        <taxon>Vigna</taxon>
    </lineage>
</organism>
<evidence type="ECO:0000256" key="4">
    <source>
        <dbReference type="ARBA" id="ARBA00023125"/>
    </source>
</evidence>
<dbReference type="InterPro" id="IPR049428">
    <property type="entry name" value="RecA-like_N"/>
</dbReference>
<evidence type="ECO:0000313" key="11">
    <source>
        <dbReference type="Proteomes" id="UP000291084"/>
    </source>
</evidence>
<dbReference type="GO" id="GO:0006310">
    <property type="term" value="P:DNA recombination"/>
    <property type="evidence" value="ECO:0007669"/>
    <property type="project" value="UniProtKB-KW"/>
</dbReference>
<evidence type="ECO:0000256" key="6">
    <source>
        <dbReference type="RuleBase" id="RU003422"/>
    </source>
</evidence>
<dbReference type="PROSITE" id="PS00321">
    <property type="entry name" value="RECA_1"/>
    <property type="match status" value="1"/>
</dbReference>
<feature type="domain" description="RecA family profile 2" evidence="9">
    <location>
        <begin position="241"/>
        <end position="312"/>
    </location>
</feature>
<accession>A0A0S3RX97</accession>
<sequence length="366" mass="39955">MSLLPRLRVFATPLLSSSLLSSFSQNGGRQMMTRIGINTCSLSSTAEASDLECDVTRDDVKAEERANALCMAVSQLASSLKLDLALGIGGLPKGRIVEIYGREAAGKTTLALQIIKEAQKLGGYCAYLDVENALDFSLVESIGVNTENLLVSHPDCAENLLSMVDTLTKSGAVDVIVIDSVAALIPKCELDQLGVSPKRDYQSRMMTQALRKIHYSLSHSQTLIIFINQIRLSSKSVKEHGSVEEVTCGGNALRFYAAVRLRLTRIRLIKTEDKVEGVLICAQVVKNKLAPAATKRAELGIKFGRGFCHESEVLDLACEHGIIVKDEGSYIIEGGIFDSREAAELFLAHNDAICDKLVKDMRRLYF</sequence>
<keyword evidence="5 7" id="KW-0233">DNA recombination</keyword>
<keyword evidence="4 7" id="KW-0238">DNA-binding</keyword>
<proteinExistence type="inferred from homology"/>
<dbReference type="SUPFAM" id="SSF52540">
    <property type="entry name" value="P-loop containing nucleoside triphosphate hydrolases"/>
    <property type="match status" value="1"/>
</dbReference>
<dbReference type="GO" id="GO:0140664">
    <property type="term" value="F:ATP-dependent DNA damage sensor activity"/>
    <property type="evidence" value="ECO:0007669"/>
    <property type="project" value="InterPro"/>
</dbReference>
<keyword evidence="11" id="KW-1185">Reference proteome</keyword>
<dbReference type="GO" id="GO:0005524">
    <property type="term" value="F:ATP binding"/>
    <property type="evidence" value="ECO:0007669"/>
    <property type="project" value="UniProtKB-KW"/>
</dbReference>
<dbReference type="InterPro" id="IPR020584">
    <property type="entry name" value="DNA_recomb/repair_RecA_CS"/>
</dbReference>
<dbReference type="CDD" id="cd00983">
    <property type="entry name" value="RecA"/>
    <property type="match status" value="1"/>
</dbReference>
<dbReference type="InterPro" id="IPR027417">
    <property type="entry name" value="P-loop_NTPase"/>
</dbReference>
<dbReference type="PANTHER" id="PTHR45900:SF4">
    <property type="entry name" value="DNA REPAIR PROTEIN RECA HOMOLOG 2, MITOCHONDRIAL"/>
    <property type="match status" value="1"/>
</dbReference>
<dbReference type="AlphaFoldDB" id="A0A0S3RX97"/>
<dbReference type="GO" id="GO:0003697">
    <property type="term" value="F:single-stranded DNA binding"/>
    <property type="evidence" value="ECO:0007669"/>
    <property type="project" value="InterPro"/>
</dbReference>
<evidence type="ECO:0000256" key="5">
    <source>
        <dbReference type="ARBA" id="ARBA00023172"/>
    </source>
</evidence>
<evidence type="ECO:0000256" key="7">
    <source>
        <dbReference type="RuleBase" id="RU004527"/>
    </source>
</evidence>
<dbReference type="SMART" id="SM00382">
    <property type="entry name" value="AAA"/>
    <property type="match status" value="1"/>
</dbReference>
<dbReference type="GO" id="GO:0006281">
    <property type="term" value="P:DNA repair"/>
    <property type="evidence" value="ECO:0007669"/>
    <property type="project" value="InterPro"/>
</dbReference>
<keyword evidence="3 6" id="KW-0067">ATP-binding</keyword>
<dbReference type="InterPro" id="IPR003593">
    <property type="entry name" value="AAA+_ATPase"/>
</dbReference>
<evidence type="ECO:0000313" key="10">
    <source>
        <dbReference type="EMBL" id="BAT85209.1"/>
    </source>
</evidence>
<evidence type="ECO:0000259" key="9">
    <source>
        <dbReference type="PROSITE" id="PS50163"/>
    </source>
</evidence>
<dbReference type="InterPro" id="IPR013765">
    <property type="entry name" value="DNA_recomb/repair_RecA"/>
</dbReference>
<dbReference type="PROSITE" id="PS50163">
    <property type="entry name" value="RECA_3"/>
    <property type="match status" value="1"/>
</dbReference>
<evidence type="ECO:0000256" key="1">
    <source>
        <dbReference type="ARBA" id="ARBA00009391"/>
    </source>
</evidence>
<comment type="similarity">
    <text evidence="1 6">Belongs to the RecA family.</text>
</comment>
<dbReference type="OrthoDB" id="5957327at2759"/>
<dbReference type="Proteomes" id="UP000291084">
    <property type="component" value="Chromosome 4"/>
</dbReference>
<reference evidence="10 11" key="1">
    <citation type="journal article" date="2015" name="Sci. Rep.">
        <title>The power of single molecule real-time sequencing technology in the de novo assembly of a eukaryotic genome.</title>
        <authorList>
            <person name="Sakai H."/>
            <person name="Naito K."/>
            <person name="Ogiso-Tanaka E."/>
            <person name="Takahashi Y."/>
            <person name="Iseki K."/>
            <person name="Muto C."/>
            <person name="Satou K."/>
            <person name="Teruya K."/>
            <person name="Shiroma A."/>
            <person name="Shimoji M."/>
            <person name="Hirano T."/>
            <person name="Itoh T."/>
            <person name="Kaga A."/>
            <person name="Tomooka N."/>
        </authorList>
    </citation>
    <scope>NUCLEOTIDE SEQUENCE [LARGE SCALE GENOMIC DNA]</scope>
    <source>
        <strain evidence="11">cv. Shumari</strain>
    </source>
</reference>
<dbReference type="Gene3D" id="3.40.50.300">
    <property type="entry name" value="P-loop containing nucleotide triphosphate hydrolases"/>
    <property type="match status" value="1"/>
</dbReference>
<evidence type="ECO:0000256" key="2">
    <source>
        <dbReference type="ARBA" id="ARBA00022741"/>
    </source>
</evidence>
<gene>
    <name evidence="10" type="primary">Vigan.04G272900</name>
    <name evidence="10" type="ORF">VIGAN_04272900</name>
</gene>
<dbReference type="PANTHER" id="PTHR45900">
    <property type="entry name" value="RECA"/>
    <property type="match status" value="1"/>
</dbReference>
<dbReference type="Pfam" id="PF00154">
    <property type="entry name" value="RecA_N"/>
    <property type="match status" value="1"/>
</dbReference>
<dbReference type="EMBL" id="AP015037">
    <property type="protein sequence ID" value="BAT85209.1"/>
    <property type="molecule type" value="Genomic_DNA"/>
</dbReference>
<dbReference type="PROSITE" id="PS50162">
    <property type="entry name" value="RECA_2"/>
    <property type="match status" value="1"/>
</dbReference>
<evidence type="ECO:0000259" key="8">
    <source>
        <dbReference type="PROSITE" id="PS50162"/>
    </source>
</evidence>
<dbReference type="InterPro" id="IPR020587">
    <property type="entry name" value="RecA_monomer-monomer_interface"/>
</dbReference>
<keyword evidence="2 6" id="KW-0547">Nucleotide-binding</keyword>